<reference evidence="3" key="1">
    <citation type="submission" date="2016-06" db="UniProtKB">
        <authorList>
            <consortium name="WormBaseParasite"/>
        </authorList>
    </citation>
    <scope>IDENTIFICATION</scope>
</reference>
<keyword evidence="2" id="KW-1185">Reference proteome</keyword>
<protein>
    <submittedName>
        <fullName evidence="1 3">Uncharacterized protein</fullName>
    </submittedName>
</protein>
<accession>A0A183H4W6</accession>
<sequence>MISDLLATKEIWALPRPHDRIRIEPAPPPLYMNTKVKVDTASSGELLAIYLPHWKRIKKKSLERVLSDSRPTISKKHQIVKYCIQYESTKQHHMNMIFPLK</sequence>
<organism evidence="3">
    <name type="scientific">Onchocerca flexuosa</name>
    <dbReference type="NCBI Taxonomy" id="387005"/>
    <lineage>
        <taxon>Eukaryota</taxon>
        <taxon>Metazoa</taxon>
        <taxon>Ecdysozoa</taxon>
        <taxon>Nematoda</taxon>
        <taxon>Chromadorea</taxon>
        <taxon>Rhabditida</taxon>
        <taxon>Spirurina</taxon>
        <taxon>Spiruromorpha</taxon>
        <taxon>Filarioidea</taxon>
        <taxon>Onchocercidae</taxon>
        <taxon>Onchocerca</taxon>
    </lineage>
</organism>
<dbReference type="WBParaSite" id="OFLC_0000252501-mRNA-1">
    <property type="protein sequence ID" value="OFLC_0000252501-mRNA-1"/>
    <property type="gene ID" value="OFLC_0000252501"/>
</dbReference>
<gene>
    <name evidence="1" type="ORF">OFLC_LOCUS2526</name>
</gene>
<evidence type="ECO:0000313" key="2">
    <source>
        <dbReference type="Proteomes" id="UP000267606"/>
    </source>
</evidence>
<proteinExistence type="predicted"/>
<dbReference type="AlphaFoldDB" id="A0A183H4W6"/>
<dbReference type="Proteomes" id="UP000267606">
    <property type="component" value="Unassembled WGS sequence"/>
</dbReference>
<dbReference type="STRING" id="387005.A0A183H4W6"/>
<dbReference type="EMBL" id="UZAJ01001471">
    <property type="protein sequence ID" value="VDO33289.1"/>
    <property type="molecule type" value="Genomic_DNA"/>
</dbReference>
<name>A0A183H4W6_9BILA</name>
<evidence type="ECO:0000313" key="1">
    <source>
        <dbReference type="EMBL" id="VDO33289.1"/>
    </source>
</evidence>
<reference evidence="1 2" key="2">
    <citation type="submission" date="2018-11" db="EMBL/GenBank/DDBJ databases">
        <authorList>
            <consortium name="Pathogen Informatics"/>
        </authorList>
    </citation>
    <scope>NUCLEOTIDE SEQUENCE [LARGE SCALE GENOMIC DNA]</scope>
</reference>
<evidence type="ECO:0000313" key="3">
    <source>
        <dbReference type="WBParaSite" id="OFLC_0000252501-mRNA-1"/>
    </source>
</evidence>